<dbReference type="Pfam" id="PF13531">
    <property type="entry name" value="SBP_bac_11"/>
    <property type="match status" value="1"/>
</dbReference>
<dbReference type="PANTHER" id="PTHR30006">
    <property type="entry name" value="THIAMINE-BINDING PERIPLASMIC PROTEIN-RELATED"/>
    <property type="match status" value="1"/>
</dbReference>
<evidence type="ECO:0000313" key="2">
    <source>
        <dbReference type="EMBL" id="MCP3055889.1"/>
    </source>
</evidence>
<protein>
    <submittedName>
        <fullName evidence="2">ABC transporter substrate-binding protein</fullName>
    </submittedName>
</protein>
<evidence type="ECO:0000256" key="1">
    <source>
        <dbReference type="ARBA" id="ARBA00022729"/>
    </source>
</evidence>
<sequence>MTDLIDRFEATHSTIDIDYREFNTAELHAAVLDGGDDAPDVVISSAMDLQVDLVNRGLAIAARDMPELPQWSTWRGELFGFTAEPVAVVYNKRTFEDRPLPRTRSELASMIRDDAAFFARRIGTYDIRQSGVGYLLATQDAQRGYQFSRLVESFGRAFARTFCCTSDMIDAVAEDELSLAYNVIGSYAYERVAADPRLGILLFDDYALIFSRSAFIPKSASNREAAEAFIRYLLSPNGQATMRSASPLLPLDLPENPDGKDWRPEFVRNKPLVPIRMGLGLLTWLDALKRQSFISEWAKSIAGPTPP</sequence>
<evidence type="ECO:0000313" key="3">
    <source>
        <dbReference type="Proteomes" id="UP001155220"/>
    </source>
</evidence>
<proteinExistence type="predicted"/>
<keyword evidence="3" id="KW-1185">Reference proteome</keyword>
<dbReference type="EMBL" id="JALHBS010000070">
    <property type="protein sequence ID" value="MCP3055889.1"/>
    <property type="molecule type" value="Genomic_DNA"/>
</dbReference>
<comment type="caution">
    <text evidence="2">The sequence shown here is derived from an EMBL/GenBank/DDBJ whole genome shotgun (WGS) entry which is preliminary data.</text>
</comment>
<dbReference type="Gene3D" id="3.40.190.10">
    <property type="entry name" value="Periplasmic binding protein-like II"/>
    <property type="match status" value="2"/>
</dbReference>
<accession>A0A9X2HF84</accession>
<dbReference type="GO" id="GO:0030288">
    <property type="term" value="C:outer membrane-bounded periplasmic space"/>
    <property type="evidence" value="ECO:0007669"/>
    <property type="project" value="TreeGrafter"/>
</dbReference>
<dbReference type="AlphaFoldDB" id="A0A9X2HF84"/>
<dbReference type="SUPFAM" id="SSF53850">
    <property type="entry name" value="Periplasmic binding protein-like II"/>
    <property type="match status" value="1"/>
</dbReference>
<name>A0A9X2HF84_9HYPH</name>
<dbReference type="PANTHER" id="PTHR30006:SF25">
    <property type="entry name" value="PHOSPHOGLYCERATE TRANSPORT REGULATORY PROTEIN PGTC"/>
    <property type="match status" value="1"/>
</dbReference>
<organism evidence="2 3">
    <name type="scientific">Aurantimonas marianensis</name>
    <dbReference type="NCBI Taxonomy" id="2920428"/>
    <lineage>
        <taxon>Bacteria</taxon>
        <taxon>Pseudomonadati</taxon>
        <taxon>Pseudomonadota</taxon>
        <taxon>Alphaproteobacteria</taxon>
        <taxon>Hyphomicrobiales</taxon>
        <taxon>Aurantimonadaceae</taxon>
        <taxon>Aurantimonas</taxon>
    </lineage>
</organism>
<keyword evidence="1" id="KW-0732">Signal</keyword>
<gene>
    <name evidence="2" type="ORF">MJ956_12165</name>
</gene>
<reference evidence="2" key="1">
    <citation type="submission" date="2022-03" db="EMBL/GenBank/DDBJ databases">
        <title>Aurantimonas Liuensis sp. Nov., isolated from the hadal seawater of the Mariana Trench.</title>
        <authorList>
            <person name="Liu R."/>
        </authorList>
    </citation>
    <scope>NUCLEOTIDE SEQUENCE</scope>
    <source>
        <strain evidence="2">LRZ36</strain>
    </source>
</reference>
<dbReference type="Proteomes" id="UP001155220">
    <property type="component" value="Unassembled WGS sequence"/>
</dbReference>